<dbReference type="PROSITE" id="PS50837">
    <property type="entry name" value="NACHT"/>
    <property type="match status" value="1"/>
</dbReference>
<keyword evidence="1" id="KW-0677">Repeat</keyword>
<sequence>MFNKAHNFNIEQINIEVSGHLEGALRDLHRKVAGSALLNSNERPGTARCHPRTHVAVQQDIFRFVNRDHDIPDRWPKQILWLIGPAGSGKTAIMNTIAEELKSQGNLAAAFFFSSSSGIPGRAITNRFVSTLAYQLIQHKGLPGVKKRILFSIAKNPAILEMTLKEQMEVLILQPLRKCHRVPRDALSKQMILVDGLDECGRPSSESYGSGGADREAILGILLGALKVPAFPFRLVIASRPDPVIQYTLTVPPELSSVEILLDHKYNPDADIRLFLVSRFEQIRQKYPHLPSSWPGEAIIEILVRNASQQMIYAATIIHFVVSPSNHPRAQLDIILNRRHVANPPNPNPFGPFGCTILKNSQFLSRPNPCHQVAQGLP</sequence>
<keyword evidence="4" id="KW-1185">Reference proteome</keyword>
<dbReference type="Proteomes" id="UP000298030">
    <property type="component" value="Unassembled WGS sequence"/>
</dbReference>
<evidence type="ECO:0000259" key="2">
    <source>
        <dbReference type="PROSITE" id="PS50837"/>
    </source>
</evidence>
<dbReference type="InterPro" id="IPR027417">
    <property type="entry name" value="P-loop_NTPase"/>
</dbReference>
<dbReference type="STRING" id="71717.A0A4Y7T600"/>
<dbReference type="SUPFAM" id="SSF52540">
    <property type="entry name" value="P-loop containing nucleoside triphosphate hydrolases"/>
    <property type="match status" value="1"/>
</dbReference>
<dbReference type="PANTHER" id="PTHR10039">
    <property type="entry name" value="AMELOGENIN"/>
    <property type="match status" value="1"/>
</dbReference>
<feature type="domain" description="NACHT" evidence="2">
    <location>
        <begin position="78"/>
        <end position="249"/>
    </location>
</feature>
<dbReference type="OrthoDB" id="163438at2759"/>
<accession>A0A4Y7T600</accession>
<dbReference type="Pfam" id="PF24883">
    <property type="entry name" value="NPHP3_N"/>
    <property type="match status" value="1"/>
</dbReference>
<dbReference type="Gene3D" id="3.40.50.300">
    <property type="entry name" value="P-loop containing nucleotide triphosphate hydrolases"/>
    <property type="match status" value="1"/>
</dbReference>
<proteinExistence type="predicted"/>
<evidence type="ECO:0000313" key="3">
    <source>
        <dbReference type="EMBL" id="TEB29555.1"/>
    </source>
</evidence>
<dbReference type="InterPro" id="IPR056884">
    <property type="entry name" value="NPHP3-like_N"/>
</dbReference>
<dbReference type="InterPro" id="IPR007111">
    <property type="entry name" value="NACHT_NTPase"/>
</dbReference>
<reference evidence="3 4" key="1">
    <citation type="journal article" date="2019" name="Nat. Ecol. Evol.">
        <title>Megaphylogeny resolves global patterns of mushroom evolution.</title>
        <authorList>
            <person name="Varga T."/>
            <person name="Krizsan K."/>
            <person name="Foldi C."/>
            <person name="Dima B."/>
            <person name="Sanchez-Garcia M."/>
            <person name="Sanchez-Ramirez S."/>
            <person name="Szollosi G.J."/>
            <person name="Szarkandi J.G."/>
            <person name="Papp V."/>
            <person name="Albert L."/>
            <person name="Andreopoulos W."/>
            <person name="Angelini C."/>
            <person name="Antonin V."/>
            <person name="Barry K.W."/>
            <person name="Bougher N.L."/>
            <person name="Buchanan P."/>
            <person name="Buyck B."/>
            <person name="Bense V."/>
            <person name="Catcheside P."/>
            <person name="Chovatia M."/>
            <person name="Cooper J."/>
            <person name="Damon W."/>
            <person name="Desjardin D."/>
            <person name="Finy P."/>
            <person name="Geml J."/>
            <person name="Haridas S."/>
            <person name="Hughes K."/>
            <person name="Justo A."/>
            <person name="Karasinski D."/>
            <person name="Kautmanova I."/>
            <person name="Kiss B."/>
            <person name="Kocsube S."/>
            <person name="Kotiranta H."/>
            <person name="LaButti K.M."/>
            <person name="Lechner B.E."/>
            <person name="Liimatainen K."/>
            <person name="Lipzen A."/>
            <person name="Lukacs Z."/>
            <person name="Mihaltcheva S."/>
            <person name="Morgado L.N."/>
            <person name="Niskanen T."/>
            <person name="Noordeloos M.E."/>
            <person name="Ohm R.A."/>
            <person name="Ortiz-Santana B."/>
            <person name="Ovrebo C."/>
            <person name="Racz N."/>
            <person name="Riley R."/>
            <person name="Savchenko A."/>
            <person name="Shiryaev A."/>
            <person name="Soop K."/>
            <person name="Spirin V."/>
            <person name="Szebenyi C."/>
            <person name="Tomsovsky M."/>
            <person name="Tulloss R.E."/>
            <person name="Uehling J."/>
            <person name="Grigoriev I.V."/>
            <person name="Vagvolgyi C."/>
            <person name="Papp T."/>
            <person name="Martin F.M."/>
            <person name="Miettinen O."/>
            <person name="Hibbett D.S."/>
            <person name="Nagy L.G."/>
        </authorList>
    </citation>
    <scope>NUCLEOTIDE SEQUENCE [LARGE SCALE GENOMIC DNA]</scope>
    <source>
        <strain evidence="3 4">FP101781</strain>
    </source>
</reference>
<comment type="caution">
    <text evidence="3">The sequence shown here is derived from an EMBL/GenBank/DDBJ whole genome shotgun (WGS) entry which is preliminary data.</text>
</comment>
<evidence type="ECO:0000256" key="1">
    <source>
        <dbReference type="ARBA" id="ARBA00022737"/>
    </source>
</evidence>
<gene>
    <name evidence="3" type="ORF">FA13DRAFT_650492</name>
</gene>
<protein>
    <recommendedName>
        <fullName evidence="2">NACHT domain-containing protein</fullName>
    </recommendedName>
</protein>
<dbReference type="EMBL" id="QPFP01000027">
    <property type="protein sequence ID" value="TEB29555.1"/>
    <property type="molecule type" value="Genomic_DNA"/>
</dbReference>
<evidence type="ECO:0000313" key="4">
    <source>
        <dbReference type="Proteomes" id="UP000298030"/>
    </source>
</evidence>
<dbReference type="AlphaFoldDB" id="A0A4Y7T600"/>
<organism evidence="3 4">
    <name type="scientific">Coprinellus micaceus</name>
    <name type="common">Glistening ink-cap mushroom</name>
    <name type="synonym">Coprinus micaceus</name>
    <dbReference type="NCBI Taxonomy" id="71717"/>
    <lineage>
        <taxon>Eukaryota</taxon>
        <taxon>Fungi</taxon>
        <taxon>Dikarya</taxon>
        <taxon>Basidiomycota</taxon>
        <taxon>Agaricomycotina</taxon>
        <taxon>Agaricomycetes</taxon>
        <taxon>Agaricomycetidae</taxon>
        <taxon>Agaricales</taxon>
        <taxon>Agaricineae</taxon>
        <taxon>Psathyrellaceae</taxon>
        <taxon>Coprinellus</taxon>
    </lineage>
</organism>
<name>A0A4Y7T600_COPMI</name>